<evidence type="ECO:0000259" key="3">
    <source>
        <dbReference type="Pfam" id="PF01337"/>
    </source>
</evidence>
<evidence type="ECO:0000256" key="1">
    <source>
        <dbReference type="ARBA" id="ARBA00006845"/>
    </source>
</evidence>
<sequence>MNSPTLTERRSPWVVFTKADDPWLSAETAALQARGGRVLHLDGRGLRQPASLFDAFARELGFPGYFGRNWDALVDCLHDWHGHGGATRDVAIVVDHADELLGAEFLGLFVSVLCQAAWNANFQLDADGDPHGEPWTPFTQHFVLLLDHTPPAAFADGAAAGTDVGVALTDGRLTATLTGEEWWPGADPVDAFPWPPPECRGGRGPRPALRPPGG</sequence>
<dbReference type="RefSeq" id="WP_329498947.1">
    <property type="nucleotide sequence ID" value="NZ_CP108460.1"/>
</dbReference>
<dbReference type="EMBL" id="CP108482">
    <property type="protein sequence ID" value="WUS56348.1"/>
    <property type="molecule type" value="Genomic_DNA"/>
</dbReference>
<dbReference type="SUPFAM" id="SSF52038">
    <property type="entry name" value="Barstar-related"/>
    <property type="match status" value="1"/>
</dbReference>
<dbReference type="Gene3D" id="3.30.370.10">
    <property type="entry name" value="Barstar-like"/>
    <property type="match status" value="1"/>
</dbReference>
<feature type="domain" description="Barstar (barnase inhibitor)" evidence="3">
    <location>
        <begin position="37"/>
        <end position="103"/>
    </location>
</feature>
<evidence type="ECO:0000313" key="5">
    <source>
        <dbReference type="Proteomes" id="UP001432014"/>
    </source>
</evidence>
<name>A0ABZ1W692_9ACTN</name>
<dbReference type="Pfam" id="PF01337">
    <property type="entry name" value="Barstar"/>
    <property type="match status" value="1"/>
</dbReference>
<reference evidence="4 5" key="1">
    <citation type="submission" date="2022-10" db="EMBL/GenBank/DDBJ databases">
        <title>The complete genomes of actinobacterial strains from the NBC collection.</title>
        <authorList>
            <person name="Joergensen T.S."/>
            <person name="Alvarez Arevalo M."/>
            <person name="Sterndorff E.B."/>
            <person name="Faurdal D."/>
            <person name="Vuksanovic O."/>
            <person name="Mourched A.-S."/>
            <person name="Charusanti P."/>
            <person name="Shaw S."/>
            <person name="Blin K."/>
            <person name="Weber T."/>
        </authorList>
    </citation>
    <scope>NUCLEOTIDE SEQUENCE [LARGE SCALE GENOMIC DNA]</scope>
    <source>
        <strain evidence="4 5">NBC_01247</strain>
    </source>
</reference>
<protein>
    <submittedName>
        <fullName evidence="4">Barstar family protein</fullName>
    </submittedName>
</protein>
<dbReference type="InterPro" id="IPR035905">
    <property type="entry name" value="Barstar-like_sf"/>
</dbReference>
<evidence type="ECO:0000313" key="4">
    <source>
        <dbReference type="EMBL" id="WUS56348.1"/>
    </source>
</evidence>
<gene>
    <name evidence="4" type="ORF">OG469_12930</name>
</gene>
<proteinExistence type="inferred from homology"/>
<keyword evidence="5" id="KW-1185">Reference proteome</keyword>
<comment type="similarity">
    <text evidence="1">Belongs to the barstar family.</text>
</comment>
<evidence type="ECO:0000256" key="2">
    <source>
        <dbReference type="SAM" id="MobiDB-lite"/>
    </source>
</evidence>
<dbReference type="Proteomes" id="UP001432014">
    <property type="component" value="Chromosome"/>
</dbReference>
<organism evidence="4 5">
    <name type="scientific">Kitasatospora herbaricolor</name>
    <dbReference type="NCBI Taxonomy" id="68217"/>
    <lineage>
        <taxon>Bacteria</taxon>
        <taxon>Bacillati</taxon>
        <taxon>Actinomycetota</taxon>
        <taxon>Actinomycetes</taxon>
        <taxon>Kitasatosporales</taxon>
        <taxon>Streptomycetaceae</taxon>
        <taxon>Kitasatospora</taxon>
    </lineage>
</organism>
<feature type="region of interest" description="Disordered" evidence="2">
    <location>
        <begin position="195"/>
        <end position="214"/>
    </location>
</feature>
<accession>A0ABZ1W692</accession>
<dbReference type="InterPro" id="IPR000468">
    <property type="entry name" value="Barstar"/>
</dbReference>